<dbReference type="GO" id="GO:0005524">
    <property type="term" value="F:ATP binding"/>
    <property type="evidence" value="ECO:0007669"/>
    <property type="project" value="UniProtKB-KW"/>
</dbReference>
<dbReference type="GO" id="GO:0005886">
    <property type="term" value="C:plasma membrane"/>
    <property type="evidence" value="ECO:0007669"/>
    <property type="project" value="UniProtKB-SubCell"/>
</dbReference>
<keyword evidence="2" id="KW-0813">Transport</keyword>
<evidence type="ECO:0000313" key="13">
    <source>
        <dbReference type="Proteomes" id="UP000095284"/>
    </source>
</evidence>
<name>A0A1I7RMY6_BURXY</name>
<dbReference type="SMART" id="SM00382">
    <property type="entry name" value="AAA"/>
    <property type="match status" value="1"/>
</dbReference>
<evidence type="ECO:0000259" key="11">
    <source>
        <dbReference type="PROSITE" id="PS50893"/>
    </source>
</evidence>
<accession>A0A1I7RMY6</accession>
<evidence type="ECO:0000256" key="1">
    <source>
        <dbReference type="ARBA" id="ARBA00004651"/>
    </source>
</evidence>
<keyword evidence="7" id="KW-1133">Transmembrane helix</keyword>
<keyword evidence="4" id="KW-0812">Transmembrane</keyword>
<evidence type="ECO:0000256" key="7">
    <source>
        <dbReference type="ARBA" id="ARBA00022989"/>
    </source>
</evidence>
<dbReference type="GO" id="GO:0140359">
    <property type="term" value="F:ABC-type transporter activity"/>
    <property type="evidence" value="ECO:0007669"/>
    <property type="project" value="InterPro"/>
</dbReference>
<reference evidence="14" key="1">
    <citation type="submission" date="2016-11" db="UniProtKB">
        <authorList>
            <consortium name="WormBaseParasite"/>
        </authorList>
    </citation>
    <scope>IDENTIFICATION</scope>
</reference>
<dbReference type="Pfam" id="PF00005">
    <property type="entry name" value="ABC_tran"/>
    <property type="match status" value="1"/>
</dbReference>
<feature type="domain" description="ABC transporter" evidence="11">
    <location>
        <begin position="394"/>
        <end position="644"/>
    </location>
</feature>
<evidence type="ECO:0000256" key="8">
    <source>
        <dbReference type="ARBA" id="ARBA00023136"/>
    </source>
</evidence>
<dbReference type="Gene3D" id="3.40.50.300">
    <property type="entry name" value="P-loop containing nucleotide triphosphate hydrolases"/>
    <property type="match status" value="1"/>
</dbReference>
<dbReference type="PROSITE" id="PS00211">
    <property type="entry name" value="ABC_TRANSPORTER_1"/>
    <property type="match status" value="1"/>
</dbReference>
<evidence type="ECO:0000256" key="9">
    <source>
        <dbReference type="ARBA" id="ARBA00024363"/>
    </source>
</evidence>
<dbReference type="InterPro" id="IPR003593">
    <property type="entry name" value="AAA+_ATPase"/>
</dbReference>
<keyword evidence="3" id="KW-1003">Cell membrane</keyword>
<dbReference type="PROSITE" id="PS50929">
    <property type="entry name" value="ABC_TM1F"/>
    <property type="match status" value="1"/>
</dbReference>
<feature type="signal peptide" evidence="10">
    <location>
        <begin position="1"/>
        <end position="17"/>
    </location>
</feature>
<dbReference type="AlphaFoldDB" id="A0A1I7RMY6"/>
<evidence type="ECO:0000259" key="12">
    <source>
        <dbReference type="PROSITE" id="PS50929"/>
    </source>
</evidence>
<dbReference type="Proteomes" id="UP000095284">
    <property type="component" value="Unplaced"/>
</dbReference>
<evidence type="ECO:0000256" key="6">
    <source>
        <dbReference type="ARBA" id="ARBA00022840"/>
    </source>
</evidence>
<dbReference type="InterPro" id="IPR003439">
    <property type="entry name" value="ABC_transporter-like_ATP-bd"/>
</dbReference>
<evidence type="ECO:0000256" key="4">
    <source>
        <dbReference type="ARBA" id="ARBA00022692"/>
    </source>
</evidence>
<organism evidence="13 14">
    <name type="scientific">Bursaphelenchus xylophilus</name>
    <name type="common">Pinewood nematode worm</name>
    <name type="synonym">Aphelenchoides xylophilus</name>
    <dbReference type="NCBI Taxonomy" id="6326"/>
    <lineage>
        <taxon>Eukaryota</taxon>
        <taxon>Metazoa</taxon>
        <taxon>Ecdysozoa</taxon>
        <taxon>Nematoda</taxon>
        <taxon>Chromadorea</taxon>
        <taxon>Rhabditida</taxon>
        <taxon>Tylenchina</taxon>
        <taxon>Tylenchomorpha</taxon>
        <taxon>Aphelenchoidea</taxon>
        <taxon>Aphelenchoididae</taxon>
        <taxon>Bursaphelenchus</taxon>
    </lineage>
</organism>
<evidence type="ECO:0000256" key="3">
    <source>
        <dbReference type="ARBA" id="ARBA00022475"/>
    </source>
</evidence>
<dbReference type="InterPro" id="IPR017871">
    <property type="entry name" value="ABC_transporter-like_CS"/>
</dbReference>
<dbReference type="GO" id="GO:0016887">
    <property type="term" value="F:ATP hydrolysis activity"/>
    <property type="evidence" value="ECO:0007669"/>
    <property type="project" value="InterPro"/>
</dbReference>
<dbReference type="PROSITE" id="PS50893">
    <property type="entry name" value="ABC_TRANSPORTER_2"/>
    <property type="match status" value="1"/>
</dbReference>
<feature type="chain" id="PRO_5009304542" description="ABC transporter domain-containing protein" evidence="10">
    <location>
        <begin position="18"/>
        <end position="652"/>
    </location>
</feature>
<evidence type="ECO:0000256" key="2">
    <source>
        <dbReference type="ARBA" id="ARBA00022448"/>
    </source>
</evidence>
<dbReference type="InterPro" id="IPR039421">
    <property type="entry name" value="Type_1_exporter"/>
</dbReference>
<sequence length="652" mass="75279">MLLTLALTTFVVGASYAFIRYNDVPSKFFAYKKNVMEFDYAGYCRKLKYLFQYMWPQDNRVRLKVVACFVLMMIERILNVLVPLLGKMIIDQQPQNSHFLWDLASMTFGYLCLQGNGYVVQVFSGLQRTIYNSVRNFMSSQIKVDIYKHLLRMPYSWYMKSKDEDPVSIFYASVGRFEHFPEYILFNLTGSIADAFLGFAVFASTFDFQLTVMMSAIAIAYFVFNRYIYFWGQVSFEAKDDEDEDTDEELNSYVLCQDALENFETVKYFCAEDMEQERFERAIKQEDTGYLKTQGFDEFRSTFIQLFNDSLMMLGAFLMAYQRSYDENSTLTTGDYVLFTSFFHKFTQPFYDIDNFINQLRASAGEADAVIELLAQPEENFGSKLKNVKIYGGLKVDNVCFSYPEGEEVLHKVSFEVPEGKTVALVGPTGSGKSTLIRLLYRFLEPTEGAIRINGTDIRDHDIYDYRRQIGVVPQECILFDRSIKYNLSYANLEATEDEIEHATKAAQIDKMIEKKPKKLKTNVGYRGANLSGGEKQRMAIARTILKKTKYLLMDEVRERSKSRTCKLFMDEATSSLDTVTERQIQKAFADLAKDRTCVIVAHRLSTIVHADNIVVLQDGRVLEQGNHKQLLENNELYAKMWNLQLGGDFDL</sequence>
<evidence type="ECO:0000256" key="5">
    <source>
        <dbReference type="ARBA" id="ARBA00022741"/>
    </source>
</evidence>
<keyword evidence="8" id="KW-0472">Membrane</keyword>
<dbReference type="Gene3D" id="1.20.1560.10">
    <property type="entry name" value="ABC transporter type 1, transmembrane domain"/>
    <property type="match status" value="1"/>
</dbReference>
<keyword evidence="10" id="KW-0732">Signal</keyword>
<keyword evidence="6" id="KW-0067">ATP-binding</keyword>
<dbReference type="InterPro" id="IPR027417">
    <property type="entry name" value="P-loop_NTPase"/>
</dbReference>
<dbReference type="PANTHER" id="PTHR24221">
    <property type="entry name" value="ATP-BINDING CASSETTE SUB-FAMILY B"/>
    <property type="match status" value="1"/>
</dbReference>
<evidence type="ECO:0000256" key="10">
    <source>
        <dbReference type="SAM" id="SignalP"/>
    </source>
</evidence>
<feature type="domain" description="ABC transmembrane type-1" evidence="12">
    <location>
        <begin position="66"/>
        <end position="362"/>
    </location>
</feature>
<dbReference type="InterPro" id="IPR011527">
    <property type="entry name" value="ABC1_TM_dom"/>
</dbReference>
<dbReference type="WBParaSite" id="BXY_0207200.1">
    <property type="protein sequence ID" value="BXY_0207200.1"/>
    <property type="gene ID" value="BXY_0207200"/>
</dbReference>
<keyword evidence="5" id="KW-0547">Nucleotide-binding</keyword>
<proteinExistence type="inferred from homology"/>
<dbReference type="eggNOG" id="KOG0056">
    <property type="taxonomic scope" value="Eukaryota"/>
</dbReference>
<dbReference type="InterPro" id="IPR036640">
    <property type="entry name" value="ABC1_TM_sf"/>
</dbReference>
<evidence type="ECO:0008006" key="15">
    <source>
        <dbReference type="Google" id="ProtNLM"/>
    </source>
</evidence>
<dbReference type="PANTHER" id="PTHR24221:SF654">
    <property type="entry name" value="ATP-BINDING CASSETTE SUB-FAMILY B MEMBER 6"/>
    <property type="match status" value="1"/>
</dbReference>
<dbReference type="FunFam" id="3.40.50.300:FF:000221">
    <property type="entry name" value="Multidrug ABC transporter ATP-binding protein"/>
    <property type="match status" value="1"/>
</dbReference>
<dbReference type="SUPFAM" id="SSF52540">
    <property type="entry name" value="P-loop containing nucleoside triphosphate hydrolases"/>
    <property type="match status" value="1"/>
</dbReference>
<dbReference type="SUPFAM" id="SSF90123">
    <property type="entry name" value="ABC transporter transmembrane region"/>
    <property type="match status" value="1"/>
</dbReference>
<evidence type="ECO:0000313" key="14">
    <source>
        <dbReference type="WBParaSite" id="BXY_0207200.1"/>
    </source>
</evidence>
<comment type="subcellular location">
    <subcellularLocation>
        <location evidence="1">Cell membrane</location>
        <topology evidence="1">Multi-pass membrane protein</topology>
    </subcellularLocation>
</comment>
<comment type="similarity">
    <text evidence="9">Belongs to the ABC transporter superfamily. ABCB family. Heavy Metal importer (TC 3.A.1.210) subfamily.</text>
</comment>
<protein>
    <recommendedName>
        <fullName evidence="15">ABC transporter domain-containing protein</fullName>
    </recommendedName>
</protein>
<dbReference type="Pfam" id="PF00664">
    <property type="entry name" value="ABC_membrane"/>
    <property type="match status" value="1"/>
</dbReference>